<protein>
    <submittedName>
        <fullName evidence="1">Uncharacterized protein</fullName>
    </submittedName>
</protein>
<keyword evidence="2" id="KW-1185">Reference proteome</keyword>
<evidence type="ECO:0000313" key="2">
    <source>
        <dbReference type="Proteomes" id="UP001386955"/>
    </source>
</evidence>
<dbReference type="EMBL" id="JAYMYS010000003">
    <property type="protein sequence ID" value="KAK7399950.1"/>
    <property type="molecule type" value="Genomic_DNA"/>
</dbReference>
<organism evidence="1 2">
    <name type="scientific">Psophocarpus tetragonolobus</name>
    <name type="common">Winged bean</name>
    <name type="synonym">Dolichos tetragonolobus</name>
    <dbReference type="NCBI Taxonomy" id="3891"/>
    <lineage>
        <taxon>Eukaryota</taxon>
        <taxon>Viridiplantae</taxon>
        <taxon>Streptophyta</taxon>
        <taxon>Embryophyta</taxon>
        <taxon>Tracheophyta</taxon>
        <taxon>Spermatophyta</taxon>
        <taxon>Magnoliopsida</taxon>
        <taxon>eudicotyledons</taxon>
        <taxon>Gunneridae</taxon>
        <taxon>Pentapetalae</taxon>
        <taxon>rosids</taxon>
        <taxon>fabids</taxon>
        <taxon>Fabales</taxon>
        <taxon>Fabaceae</taxon>
        <taxon>Papilionoideae</taxon>
        <taxon>50 kb inversion clade</taxon>
        <taxon>NPAAA clade</taxon>
        <taxon>indigoferoid/millettioid clade</taxon>
        <taxon>Phaseoleae</taxon>
        <taxon>Psophocarpus</taxon>
    </lineage>
</organism>
<proteinExistence type="predicted"/>
<dbReference type="Proteomes" id="UP001386955">
    <property type="component" value="Unassembled WGS sequence"/>
</dbReference>
<accession>A0AAN9SKY8</accession>
<dbReference type="AlphaFoldDB" id="A0AAN9SKY8"/>
<name>A0AAN9SKY8_PSOTE</name>
<comment type="caution">
    <text evidence="1">The sequence shown here is derived from an EMBL/GenBank/DDBJ whole genome shotgun (WGS) entry which is preliminary data.</text>
</comment>
<gene>
    <name evidence="1" type="ORF">VNO78_11147</name>
</gene>
<evidence type="ECO:0000313" key="1">
    <source>
        <dbReference type="EMBL" id="KAK7399950.1"/>
    </source>
</evidence>
<reference evidence="1 2" key="1">
    <citation type="submission" date="2024-01" db="EMBL/GenBank/DDBJ databases">
        <title>The genomes of 5 underutilized Papilionoideae crops provide insights into root nodulation and disease resistanc.</title>
        <authorList>
            <person name="Jiang F."/>
        </authorList>
    </citation>
    <scope>NUCLEOTIDE SEQUENCE [LARGE SCALE GENOMIC DNA]</scope>
    <source>
        <strain evidence="1">DUOXIRENSHENG_FW03</strain>
        <tissue evidence="1">Leaves</tissue>
    </source>
</reference>
<sequence length="96" mass="11105">MNCSLFEIQICNSCIPSLLTDSNILFLSATSQNLRCPLDSETRHYSLLLVLLSQLLDMDSLFCSLYVDEWHLHVIREPHPSSRVLDQRTYYGLEDI</sequence>